<feature type="transmembrane region" description="Helical" evidence="1">
    <location>
        <begin position="7"/>
        <end position="30"/>
    </location>
</feature>
<keyword evidence="3" id="KW-1185">Reference proteome</keyword>
<keyword evidence="1" id="KW-0812">Transmembrane</keyword>
<name>A0A804KII5_MUSAM</name>
<dbReference type="Proteomes" id="UP000012960">
    <property type="component" value="Unplaced"/>
</dbReference>
<keyword evidence="1" id="KW-1133">Transmembrane helix</keyword>
<dbReference type="EnsemblPlants" id="Ma09_t11610.1">
    <property type="protein sequence ID" value="Ma09_p11610.1"/>
    <property type="gene ID" value="Ma09_g11610"/>
</dbReference>
<proteinExistence type="predicted"/>
<dbReference type="Gramene" id="Ma09_t11610.1">
    <property type="protein sequence ID" value="Ma09_p11610.1"/>
    <property type="gene ID" value="Ma09_g11610"/>
</dbReference>
<accession>A0A804KII5</accession>
<dbReference type="InParanoid" id="A0A804KII5"/>
<sequence length="76" mass="8728">MVPPKTFSLNIIAMNALFLLLIRVIASYAWEQSQQDSHHLNHCNPDLVDPSTFEPQHQRRARSKVQRAIVTYPSVT</sequence>
<keyword evidence="1" id="KW-0472">Membrane</keyword>
<evidence type="ECO:0000313" key="3">
    <source>
        <dbReference type="Proteomes" id="UP000012960"/>
    </source>
</evidence>
<reference evidence="2" key="1">
    <citation type="submission" date="2021-05" db="UniProtKB">
        <authorList>
            <consortium name="EnsemblPlants"/>
        </authorList>
    </citation>
    <scope>IDENTIFICATION</scope>
    <source>
        <strain evidence="2">subsp. malaccensis</strain>
    </source>
</reference>
<organism evidence="2 3">
    <name type="scientific">Musa acuminata subsp. malaccensis</name>
    <name type="common">Wild banana</name>
    <name type="synonym">Musa malaccensis</name>
    <dbReference type="NCBI Taxonomy" id="214687"/>
    <lineage>
        <taxon>Eukaryota</taxon>
        <taxon>Viridiplantae</taxon>
        <taxon>Streptophyta</taxon>
        <taxon>Embryophyta</taxon>
        <taxon>Tracheophyta</taxon>
        <taxon>Spermatophyta</taxon>
        <taxon>Magnoliopsida</taxon>
        <taxon>Liliopsida</taxon>
        <taxon>Zingiberales</taxon>
        <taxon>Musaceae</taxon>
        <taxon>Musa</taxon>
    </lineage>
</organism>
<dbReference type="AlphaFoldDB" id="A0A804KII5"/>
<protein>
    <submittedName>
        <fullName evidence="2">Uncharacterized protein</fullName>
    </submittedName>
</protein>
<evidence type="ECO:0000313" key="2">
    <source>
        <dbReference type="EnsemblPlants" id="Ma09_p11610.1"/>
    </source>
</evidence>
<evidence type="ECO:0000256" key="1">
    <source>
        <dbReference type="SAM" id="Phobius"/>
    </source>
</evidence>